<proteinExistence type="predicted"/>
<comment type="caution">
    <text evidence="1">The sequence shown here is derived from an EMBL/GenBank/DDBJ whole genome shotgun (WGS) entry which is preliminary data.</text>
</comment>
<evidence type="ECO:0000313" key="1">
    <source>
        <dbReference type="EMBL" id="KAL2785283.1"/>
    </source>
</evidence>
<keyword evidence="2" id="KW-1185">Reference proteome</keyword>
<reference evidence="1 2" key="1">
    <citation type="submission" date="2024-07" db="EMBL/GenBank/DDBJ databases">
        <title>Section-level genome sequencing and comparative genomics of Aspergillus sections Usti and Cavernicolus.</title>
        <authorList>
            <consortium name="Lawrence Berkeley National Laboratory"/>
            <person name="Nybo J.L."/>
            <person name="Vesth T.C."/>
            <person name="Theobald S."/>
            <person name="Frisvad J.C."/>
            <person name="Larsen T.O."/>
            <person name="Kjaerboelling I."/>
            <person name="Rothschild-Mancinelli K."/>
            <person name="Lyhne E.K."/>
            <person name="Kogle M.E."/>
            <person name="Barry K."/>
            <person name="Clum A."/>
            <person name="Na H."/>
            <person name="Ledsgaard L."/>
            <person name="Lin J."/>
            <person name="Lipzen A."/>
            <person name="Kuo A."/>
            <person name="Riley R."/>
            <person name="Mondo S."/>
            <person name="Labutti K."/>
            <person name="Haridas S."/>
            <person name="Pangalinan J."/>
            <person name="Salamov A.A."/>
            <person name="Simmons B.A."/>
            <person name="Magnuson J.K."/>
            <person name="Chen J."/>
            <person name="Drula E."/>
            <person name="Henrissat B."/>
            <person name="Wiebenga A."/>
            <person name="Lubbers R.J."/>
            <person name="Gomes A.C."/>
            <person name="Makela M.R."/>
            <person name="Stajich J."/>
            <person name="Grigoriev I.V."/>
            <person name="Mortensen U.H."/>
            <person name="De Vries R.P."/>
            <person name="Baker S.E."/>
            <person name="Andersen M.R."/>
        </authorList>
    </citation>
    <scope>NUCLEOTIDE SEQUENCE [LARGE SCALE GENOMIC DNA]</scope>
    <source>
        <strain evidence="1 2">CBS 209.92</strain>
    </source>
</reference>
<dbReference type="EMBL" id="JBFTWV010000149">
    <property type="protein sequence ID" value="KAL2785283.1"/>
    <property type="molecule type" value="Genomic_DNA"/>
</dbReference>
<protein>
    <submittedName>
        <fullName evidence="1">Uncharacterized protein</fullName>
    </submittedName>
</protein>
<name>A0ABR4FPV2_9EURO</name>
<accession>A0ABR4FPV2</accession>
<sequence length="153" mass="16868">MGDDPAVRVYGAARRDVLALVQTRLGREWVVLSCFEMGLSRAKSTPTIVIFVDPFTSRDWADLALQIRLRLPHDGPAALKLEVGIPFATSTQPDDVAPPGPSITAPLEHEQVVRQLRVLRKPHPDTISPFTGHAMSKPQSELVAAFVVRPMKR</sequence>
<gene>
    <name evidence="1" type="ORF">BJX66DRAFT_343239</name>
</gene>
<organism evidence="1 2">
    <name type="scientific">Aspergillus keveii</name>
    <dbReference type="NCBI Taxonomy" id="714993"/>
    <lineage>
        <taxon>Eukaryota</taxon>
        <taxon>Fungi</taxon>
        <taxon>Dikarya</taxon>
        <taxon>Ascomycota</taxon>
        <taxon>Pezizomycotina</taxon>
        <taxon>Eurotiomycetes</taxon>
        <taxon>Eurotiomycetidae</taxon>
        <taxon>Eurotiales</taxon>
        <taxon>Aspergillaceae</taxon>
        <taxon>Aspergillus</taxon>
        <taxon>Aspergillus subgen. Nidulantes</taxon>
    </lineage>
</organism>
<evidence type="ECO:0000313" key="2">
    <source>
        <dbReference type="Proteomes" id="UP001610563"/>
    </source>
</evidence>
<dbReference type="Proteomes" id="UP001610563">
    <property type="component" value="Unassembled WGS sequence"/>
</dbReference>